<dbReference type="InterPro" id="IPR004839">
    <property type="entry name" value="Aminotransferase_I/II_large"/>
</dbReference>
<dbReference type="CDD" id="cd00609">
    <property type="entry name" value="AAT_like"/>
    <property type="match status" value="1"/>
</dbReference>
<evidence type="ECO:0000259" key="6">
    <source>
        <dbReference type="Pfam" id="PF00155"/>
    </source>
</evidence>
<evidence type="ECO:0000313" key="8">
    <source>
        <dbReference type="Proteomes" id="UP000186058"/>
    </source>
</evidence>
<dbReference type="GO" id="GO:0008483">
    <property type="term" value="F:transaminase activity"/>
    <property type="evidence" value="ECO:0007669"/>
    <property type="project" value="UniProtKB-KW"/>
</dbReference>
<reference evidence="7 8" key="1">
    <citation type="submission" date="2016-03" db="EMBL/GenBank/DDBJ databases">
        <authorList>
            <person name="Sant'Anna F.H."/>
            <person name="Ambrosini A."/>
            <person name="Souza R."/>
            <person name="Bach E."/>
            <person name="Fernandes G."/>
            <person name="Balsanelli E."/>
            <person name="Baura V.A."/>
            <person name="Souza E.M."/>
            <person name="Passaglia L."/>
        </authorList>
    </citation>
    <scope>NUCLEOTIDE SEQUENCE [LARGE SCALE GENOMIC DNA]</scope>
    <source>
        <strain evidence="7 8">P26E</strain>
    </source>
</reference>
<keyword evidence="3 7" id="KW-0032">Aminotransferase</keyword>
<proteinExistence type="inferred from homology"/>
<dbReference type="Gene3D" id="3.40.640.10">
    <property type="entry name" value="Type I PLP-dependent aspartate aminotransferase-like (Major domain)"/>
    <property type="match status" value="1"/>
</dbReference>
<dbReference type="InterPro" id="IPR015424">
    <property type="entry name" value="PyrdxlP-dep_Trfase"/>
</dbReference>
<feature type="domain" description="Aminotransferase class I/classII large" evidence="6">
    <location>
        <begin position="48"/>
        <end position="380"/>
    </location>
</feature>
<comment type="caution">
    <text evidence="7">The sequence shown here is derived from an EMBL/GenBank/DDBJ whole genome shotgun (WGS) entry which is preliminary data.</text>
</comment>
<keyword evidence="4" id="KW-0808">Transferase</keyword>
<dbReference type="InterPro" id="IPR015422">
    <property type="entry name" value="PyrdxlP-dep_Trfase_small"/>
</dbReference>
<evidence type="ECO:0000256" key="5">
    <source>
        <dbReference type="ARBA" id="ARBA00022898"/>
    </source>
</evidence>
<protein>
    <submittedName>
        <fullName evidence="7">Aspartate aminotransferase</fullName>
    </submittedName>
</protein>
<keyword evidence="5" id="KW-0663">Pyridoxal phosphate</keyword>
<organism evidence="7 8">
    <name type="scientific">Paenibacillus helianthi</name>
    <dbReference type="NCBI Taxonomy" id="1349432"/>
    <lineage>
        <taxon>Bacteria</taxon>
        <taxon>Bacillati</taxon>
        <taxon>Bacillota</taxon>
        <taxon>Bacilli</taxon>
        <taxon>Bacillales</taxon>
        <taxon>Paenibacillaceae</taxon>
        <taxon>Paenibacillus</taxon>
    </lineage>
</organism>
<dbReference type="Pfam" id="PF00155">
    <property type="entry name" value="Aminotran_1_2"/>
    <property type="match status" value="1"/>
</dbReference>
<dbReference type="PANTHER" id="PTHR46383:SF2">
    <property type="entry name" value="AMINOTRANSFERASE"/>
    <property type="match status" value="1"/>
</dbReference>
<name>A0ABX3EI62_9BACL</name>
<dbReference type="Proteomes" id="UP000186058">
    <property type="component" value="Unassembled WGS sequence"/>
</dbReference>
<evidence type="ECO:0000313" key="7">
    <source>
        <dbReference type="EMBL" id="OKP79499.1"/>
    </source>
</evidence>
<comment type="cofactor">
    <cofactor evidence="1">
        <name>pyridoxal 5'-phosphate</name>
        <dbReference type="ChEBI" id="CHEBI:597326"/>
    </cofactor>
</comment>
<dbReference type="RefSeq" id="WP_074083263.1">
    <property type="nucleotide sequence ID" value="NZ_LVWI01000092.1"/>
</dbReference>
<evidence type="ECO:0000256" key="3">
    <source>
        <dbReference type="ARBA" id="ARBA00022576"/>
    </source>
</evidence>
<sequence length="390" mass="44610">MSTIIRSSINFHDERFLMFVLDQMANELESKGGKAIRMTLGKSELPLHPDIISSMQEALQTFEKYTLVYPGGLPELKEKLAGHYERKYNVTIKPDNFIISVGTSSVFRNLFYLLLKEGDEVLLPFPYYSLYHFSALLVGAKVRHYKINLDTLALDVESFEQNYTDKTKVVVINTPGNPLGNILTRDELNMIDRIVDGRATIINDEIYANTYFDDKCESVMQLKNTKSQFVTTDAFSKGYRMYSKRVGYAIVPDELVQPLTVIQHHTLLTADPIVQFGAMAALDHQHEVEHLVSIYKMRREYTLEAFRDVEDVRTLPSRGGFYITIDCQRFMGRHNIANSLELATELFQATHVATVPGSDFGLPSMLRLSYSTADYEEGIDRMVQFFKSKR</sequence>
<gene>
    <name evidence="7" type="ORF">A3844_28645</name>
</gene>
<dbReference type="Gene3D" id="3.90.1150.10">
    <property type="entry name" value="Aspartate Aminotransferase, domain 1"/>
    <property type="match status" value="1"/>
</dbReference>
<evidence type="ECO:0000256" key="4">
    <source>
        <dbReference type="ARBA" id="ARBA00022679"/>
    </source>
</evidence>
<comment type="similarity">
    <text evidence="2">Belongs to the class-I pyridoxal-phosphate-dependent aminotransferase family.</text>
</comment>
<dbReference type="SUPFAM" id="SSF53383">
    <property type="entry name" value="PLP-dependent transferases"/>
    <property type="match status" value="1"/>
</dbReference>
<evidence type="ECO:0000256" key="1">
    <source>
        <dbReference type="ARBA" id="ARBA00001933"/>
    </source>
</evidence>
<dbReference type="InterPro" id="IPR050596">
    <property type="entry name" value="AspAT/PAT-like"/>
</dbReference>
<keyword evidence="8" id="KW-1185">Reference proteome</keyword>
<dbReference type="PANTHER" id="PTHR46383">
    <property type="entry name" value="ASPARTATE AMINOTRANSFERASE"/>
    <property type="match status" value="1"/>
</dbReference>
<dbReference type="InterPro" id="IPR015421">
    <property type="entry name" value="PyrdxlP-dep_Trfase_major"/>
</dbReference>
<evidence type="ECO:0000256" key="2">
    <source>
        <dbReference type="ARBA" id="ARBA00007441"/>
    </source>
</evidence>
<dbReference type="EMBL" id="LVWI01000092">
    <property type="protein sequence ID" value="OKP79499.1"/>
    <property type="molecule type" value="Genomic_DNA"/>
</dbReference>
<accession>A0ABX3EI62</accession>